<evidence type="ECO:0000313" key="2">
    <source>
        <dbReference type="EMBL" id="EFQ33027.1"/>
    </source>
</evidence>
<dbReference type="RefSeq" id="XP_008097047.1">
    <property type="nucleotide sequence ID" value="XM_008098856.1"/>
</dbReference>
<dbReference type="Gene3D" id="3.30.710.10">
    <property type="entry name" value="Potassium Channel Kv1.1, Chain A"/>
    <property type="match status" value="1"/>
</dbReference>
<organism evidence="3">
    <name type="scientific">Colletotrichum graminicola (strain M1.001 / M2 / FGSC 10212)</name>
    <name type="common">Maize anthracnose fungus</name>
    <name type="synonym">Glomerella graminicola</name>
    <dbReference type="NCBI Taxonomy" id="645133"/>
    <lineage>
        <taxon>Eukaryota</taxon>
        <taxon>Fungi</taxon>
        <taxon>Dikarya</taxon>
        <taxon>Ascomycota</taxon>
        <taxon>Pezizomycotina</taxon>
        <taxon>Sordariomycetes</taxon>
        <taxon>Hypocreomycetidae</taxon>
        <taxon>Glomerellales</taxon>
        <taxon>Glomerellaceae</taxon>
        <taxon>Colletotrichum</taxon>
        <taxon>Colletotrichum graminicola species complex</taxon>
    </lineage>
</organism>
<dbReference type="InterPro" id="IPR011333">
    <property type="entry name" value="SKP1/BTB/POZ_sf"/>
</dbReference>
<dbReference type="Proteomes" id="UP000008782">
    <property type="component" value="Unassembled WGS sequence"/>
</dbReference>
<gene>
    <name evidence="2" type="ORF">GLRG_08171</name>
</gene>
<dbReference type="OrthoDB" id="5275938at2759"/>
<feature type="compositionally biased region" description="Polar residues" evidence="1">
    <location>
        <begin position="19"/>
        <end position="31"/>
    </location>
</feature>
<keyword evidence="3" id="KW-1185">Reference proteome</keyword>
<proteinExistence type="predicted"/>
<dbReference type="EMBL" id="GG697366">
    <property type="protein sequence ID" value="EFQ33027.1"/>
    <property type="molecule type" value="Genomic_DNA"/>
</dbReference>
<dbReference type="HOGENOM" id="CLU_042420_3_2_1"/>
<evidence type="ECO:0000256" key="1">
    <source>
        <dbReference type="SAM" id="MobiDB-lite"/>
    </source>
</evidence>
<evidence type="ECO:0000313" key="3">
    <source>
        <dbReference type="Proteomes" id="UP000008782"/>
    </source>
</evidence>
<feature type="region of interest" description="Disordered" evidence="1">
    <location>
        <begin position="1"/>
        <end position="45"/>
    </location>
</feature>
<sequence>MYFKLESPQKEHVMEDSAAVTTTQDPTSTSEPDSKRRKLELPDPEPVVRLDGNGDLLLFVGAARVGQASTYLVCSKALSRSSPVMQQMISGQLAEPRPLQGDQGNRFIDLPDDQPVPMRLMLDIMHGDFQKVPQEMELQTLHALVIVMDKYDALSLARPWVKAWLASVRGSGDYTRLLSIAWALGDMGLFSTMTSRIVETCTISTDGGDLLTKSNIPANRPLGRNTDPEPHWDLLVDATAPLVPTSVIERMAVKRAHWILATIMPYSRLYDELKRGNCECRFVSRHFRKTMSPRCRALALGSLIQGFLDMEINITTANPTCAYKGSLESLMDRIGKLEILTDRNCDTYNHDECARMQEAVKHKRIASTSMTPLTCVEPDYRTHIRSQAKKTGLSG</sequence>
<evidence type="ECO:0008006" key="4">
    <source>
        <dbReference type="Google" id="ProtNLM"/>
    </source>
</evidence>
<dbReference type="STRING" id="645133.E3QQ89"/>
<dbReference type="AlphaFoldDB" id="E3QQ89"/>
<name>E3QQ89_COLGM</name>
<accession>E3QQ89</accession>
<protein>
    <recommendedName>
        <fullName evidence="4">BTB domain-containing protein</fullName>
    </recommendedName>
</protein>
<dbReference type="eggNOG" id="ENOG502RS6N">
    <property type="taxonomic scope" value="Eukaryota"/>
</dbReference>
<reference evidence="3" key="1">
    <citation type="journal article" date="2012" name="Nat. Genet.">
        <title>Lifestyle transitions in plant pathogenic Colletotrichum fungi deciphered by genome and transcriptome analyses.</title>
        <authorList>
            <person name="O'Connell R.J."/>
            <person name="Thon M.R."/>
            <person name="Hacquard S."/>
            <person name="Amyotte S.G."/>
            <person name="Kleemann J."/>
            <person name="Torres M.F."/>
            <person name="Damm U."/>
            <person name="Buiate E.A."/>
            <person name="Epstein L."/>
            <person name="Alkan N."/>
            <person name="Altmueller J."/>
            <person name="Alvarado-Balderrama L."/>
            <person name="Bauser C.A."/>
            <person name="Becker C."/>
            <person name="Birren B.W."/>
            <person name="Chen Z."/>
            <person name="Choi J."/>
            <person name="Crouch J.A."/>
            <person name="Duvick J.P."/>
            <person name="Farman M.A."/>
            <person name="Gan P."/>
            <person name="Heiman D."/>
            <person name="Henrissat B."/>
            <person name="Howard R.J."/>
            <person name="Kabbage M."/>
            <person name="Koch C."/>
            <person name="Kracher B."/>
            <person name="Kubo Y."/>
            <person name="Law A.D."/>
            <person name="Lebrun M.-H."/>
            <person name="Lee Y.-H."/>
            <person name="Miyara I."/>
            <person name="Moore N."/>
            <person name="Neumann U."/>
            <person name="Nordstroem K."/>
            <person name="Panaccione D.G."/>
            <person name="Panstruga R."/>
            <person name="Place M."/>
            <person name="Proctor R.H."/>
            <person name="Prusky D."/>
            <person name="Rech G."/>
            <person name="Reinhardt R."/>
            <person name="Rollins J.A."/>
            <person name="Rounsley S."/>
            <person name="Schardl C.L."/>
            <person name="Schwartz D.C."/>
            <person name="Shenoy N."/>
            <person name="Shirasu K."/>
            <person name="Sikhakolli U.R."/>
            <person name="Stueber K."/>
            <person name="Sukno S.A."/>
            <person name="Sweigard J.A."/>
            <person name="Takano Y."/>
            <person name="Takahara H."/>
            <person name="Trail F."/>
            <person name="van der Does H.C."/>
            <person name="Voll L.M."/>
            <person name="Will I."/>
            <person name="Young S."/>
            <person name="Zeng Q."/>
            <person name="Zhang J."/>
            <person name="Zhou S."/>
            <person name="Dickman M.B."/>
            <person name="Schulze-Lefert P."/>
            <person name="Ver Loren van Themaat E."/>
            <person name="Ma L.-J."/>
            <person name="Vaillancourt L.J."/>
        </authorList>
    </citation>
    <scope>NUCLEOTIDE SEQUENCE [LARGE SCALE GENOMIC DNA]</scope>
    <source>
        <strain evidence="3">M1.001 / M2 / FGSC 10212</strain>
    </source>
</reference>
<dbReference type="VEuPathDB" id="FungiDB:GLRG_08171"/>
<dbReference type="GeneID" id="24413536"/>